<dbReference type="RefSeq" id="XP_015888041.3">
    <property type="nucleotide sequence ID" value="XM_016032555.4"/>
</dbReference>
<evidence type="ECO:0000313" key="3">
    <source>
        <dbReference type="RefSeq" id="XP_015888041.3"/>
    </source>
</evidence>
<protein>
    <submittedName>
        <fullName evidence="3">FBD-associated F-box protein At1g61330</fullName>
    </submittedName>
</protein>
<dbReference type="PANTHER" id="PTHR34145:SF54">
    <property type="entry name" value="FBD-ASSOCIATED F-BOX PLANT PROTEIN"/>
    <property type="match status" value="1"/>
</dbReference>
<dbReference type="PANTHER" id="PTHR34145">
    <property type="entry name" value="OS02G0105600 PROTEIN"/>
    <property type="match status" value="1"/>
</dbReference>
<dbReference type="SUPFAM" id="SSF81383">
    <property type="entry name" value="F-box domain"/>
    <property type="match status" value="1"/>
</dbReference>
<reference evidence="2" key="1">
    <citation type="submission" date="2025-05" db="UniProtKB">
        <authorList>
            <consortium name="RefSeq"/>
        </authorList>
    </citation>
    <scope>NUCLEOTIDE SEQUENCE [LARGE SCALE GENOMIC DNA]</scope>
</reference>
<dbReference type="Gene3D" id="3.80.10.10">
    <property type="entry name" value="Ribonuclease Inhibitor"/>
    <property type="match status" value="1"/>
</dbReference>
<accession>A0A6P4A040</accession>
<dbReference type="InterPro" id="IPR053772">
    <property type="entry name" value="At1g61320/At1g61330-like"/>
</dbReference>
<dbReference type="SUPFAM" id="SSF52047">
    <property type="entry name" value="RNI-like"/>
    <property type="match status" value="1"/>
</dbReference>
<dbReference type="Pfam" id="PF23622">
    <property type="entry name" value="LRR_At1g61320_AtMIF1"/>
    <property type="match status" value="1"/>
</dbReference>
<dbReference type="Proteomes" id="UP001652623">
    <property type="component" value="Chromosome 1"/>
</dbReference>
<dbReference type="SMART" id="SM00579">
    <property type="entry name" value="FBD"/>
    <property type="match status" value="1"/>
</dbReference>
<dbReference type="InterPro" id="IPR006566">
    <property type="entry name" value="FBD"/>
</dbReference>
<dbReference type="InterPro" id="IPR032675">
    <property type="entry name" value="LRR_dom_sf"/>
</dbReference>
<dbReference type="Gene3D" id="1.20.1280.50">
    <property type="match status" value="1"/>
</dbReference>
<dbReference type="InterPro" id="IPR001810">
    <property type="entry name" value="F-box_dom"/>
</dbReference>
<name>A0A6P4A040_ZIZJJ</name>
<dbReference type="InterPro" id="IPR036047">
    <property type="entry name" value="F-box-like_dom_sf"/>
</dbReference>
<evidence type="ECO:0000313" key="2">
    <source>
        <dbReference type="Proteomes" id="UP001652623"/>
    </source>
</evidence>
<dbReference type="PROSITE" id="PS50181">
    <property type="entry name" value="FBOX"/>
    <property type="match status" value="1"/>
</dbReference>
<feature type="domain" description="F-box" evidence="1">
    <location>
        <begin position="49"/>
        <end position="97"/>
    </location>
</feature>
<dbReference type="InParanoid" id="A0A6P4A040"/>
<sequence length="502" mass="58434">MAASSQNKMSSQIALPIQPPQKRTRRLLQPHNLPHILRAATDLINGANNRNSFNLPDDIIENIFSFLPIKHGVKIGVVSKRFKTSWLFSRKLLFDRDFARPLSRHDFISIVNRVFDSHTGSKIQCLRLYFDPTGSEFMVLNWIKKSTEKGVEELDLDFLQARDPFNLPWNFLDVESVRILKLWYCVINFPTQLKGLRLLSTVILRKVDLNQTLIETLIQHCALLETLDLTQCDGIRELKVLAGTLKRFKVLKVGNCFDMFKIDIDSPTLQSLYYHGPVRDLKVANPSQLKDVMLNFTPSKGFIRSSQVENLVSDISRITLFTTTSTFLEGLTTRIREGVFRDLHYCFWNLKEFQLFMEGASYCNLCDIASFLAKCPRIEKLFIDLNEFSFECGLYWELHQKQLLDKYSAFFYCLKFIKVKGFKFQKHELELVRYFLGKALLLKTLVLVFPRNGRVTTINPPEIPIYNSLFLSWKVSPNAKIVIYEHFNDRSSFHPKQSKIWF</sequence>
<proteinExistence type="predicted"/>
<dbReference type="Pfam" id="PF00646">
    <property type="entry name" value="F-box"/>
    <property type="match status" value="1"/>
</dbReference>
<organism evidence="2 3">
    <name type="scientific">Ziziphus jujuba</name>
    <name type="common">Chinese jujube</name>
    <name type="synonym">Ziziphus sativa</name>
    <dbReference type="NCBI Taxonomy" id="326968"/>
    <lineage>
        <taxon>Eukaryota</taxon>
        <taxon>Viridiplantae</taxon>
        <taxon>Streptophyta</taxon>
        <taxon>Embryophyta</taxon>
        <taxon>Tracheophyta</taxon>
        <taxon>Spermatophyta</taxon>
        <taxon>Magnoliopsida</taxon>
        <taxon>eudicotyledons</taxon>
        <taxon>Gunneridae</taxon>
        <taxon>Pentapetalae</taxon>
        <taxon>rosids</taxon>
        <taxon>fabids</taxon>
        <taxon>Rosales</taxon>
        <taxon>Rhamnaceae</taxon>
        <taxon>Paliureae</taxon>
        <taxon>Ziziphus</taxon>
    </lineage>
</organism>
<dbReference type="GeneID" id="107423039"/>
<dbReference type="AlphaFoldDB" id="A0A6P4A040"/>
<reference evidence="3" key="2">
    <citation type="submission" date="2025-08" db="UniProtKB">
        <authorList>
            <consortium name="RefSeq"/>
        </authorList>
    </citation>
    <scope>IDENTIFICATION</scope>
    <source>
        <tissue evidence="3">Seedling</tissue>
    </source>
</reference>
<dbReference type="KEGG" id="zju:107423039"/>
<dbReference type="SMART" id="SM00256">
    <property type="entry name" value="FBOX"/>
    <property type="match status" value="1"/>
</dbReference>
<keyword evidence="2" id="KW-1185">Reference proteome</keyword>
<dbReference type="InterPro" id="IPR055357">
    <property type="entry name" value="LRR_At1g61320_AtMIF1"/>
</dbReference>
<evidence type="ECO:0000259" key="1">
    <source>
        <dbReference type="PROSITE" id="PS50181"/>
    </source>
</evidence>
<gene>
    <name evidence="3" type="primary">LOC107423039</name>
</gene>